<protein>
    <submittedName>
        <fullName evidence="2">Tetratricopeptide repeat protein</fullName>
    </submittedName>
</protein>
<reference evidence="2 3" key="1">
    <citation type="submission" date="2019-03" db="EMBL/GenBank/DDBJ databases">
        <title>Draft genome of Massilia hortus sp. nov., a novel bacterial species of the Oxalobacteraceae family.</title>
        <authorList>
            <person name="Peta V."/>
            <person name="Raths R."/>
            <person name="Bucking H."/>
        </authorList>
    </citation>
    <scope>NUCLEOTIDE SEQUENCE [LARGE SCALE GENOMIC DNA]</scope>
    <source>
        <strain evidence="2 3">ONC3</strain>
    </source>
</reference>
<dbReference type="Gene3D" id="1.25.40.10">
    <property type="entry name" value="Tetratricopeptide repeat domain"/>
    <property type="match status" value="2"/>
</dbReference>
<dbReference type="SMART" id="SM00028">
    <property type="entry name" value="TPR"/>
    <property type="match status" value="3"/>
</dbReference>
<dbReference type="OrthoDB" id="5801251at2"/>
<dbReference type="PROSITE" id="PS51257">
    <property type="entry name" value="PROKAR_LIPOPROTEIN"/>
    <property type="match status" value="1"/>
</dbReference>
<organism evidence="2 3">
    <name type="scientific">Massilia horti</name>
    <dbReference type="NCBI Taxonomy" id="2562153"/>
    <lineage>
        <taxon>Bacteria</taxon>
        <taxon>Pseudomonadati</taxon>
        <taxon>Pseudomonadota</taxon>
        <taxon>Betaproteobacteria</taxon>
        <taxon>Burkholderiales</taxon>
        <taxon>Oxalobacteraceae</taxon>
        <taxon>Telluria group</taxon>
        <taxon>Massilia</taxon>
    </lineage>
</organism>
<dbReference type="GO" id="GO:0097363">
    <property type="term" value="F:protein O-acetylglucosaminyltransferase activity"/>
    <property type="evidence" value="ECO:0007669"/>
    <property type="project" value="TreeGrafter"/>
</dbReference>
<dbReference type="PANTHER" id="PTHR44366">
    <property type="entry name" value="UDP-N-ACETYLGLUCOSAMINE--PEPTIDE N-ACETYLGLUCOSAMINYLTRANSFERASE 110 KDA SUBUNIT"/>
    <property type="match status" value="1"/>
</dbReference>
<evidence type="ECO:0000256" key="1">
    <source>
        <dbReference type="PROSITE-ProRule" id="PRU00339"/>
    </source>
</evidence>
<dbReference type="PROSITE" id="PS50005">
    <property type="entry name" value="TPR"/>
    <property type="match status" value="1"/>
</dbReference>
<sequence>MKTWTCLLLFLLTGCASVRYEAPRIEGLFQDTAFAAPSEPVGAGDLFTLSPEMQAYLRSAAFATHLRKKGSENGLVDALYSKGDLMLEYESSITRTAAQTYAARSGNCLSLVIMTAAFAKELGMKVRYNHVFVEENWTRNGALYLVSSHVNLSLGQRSDDLLRGSNLTRTLTIDFLPPDEASKFHSRELEETDIIAMYMNNRAAEALVQNRVDDAYWWARAALTQQPALGQAYNTLGVIYQRKGELVQAERVFLAVLAREPENVVVMQNLVPVLNRLGKQQEAAAMTARIAQIEPNPPFKFFNEGMLALEHGEFAAAKALFTREVKRAPYNDEFHFWLAVACLRLGDAKQAREQLALAYDTSTRRDNKEVYSAKLAYLRSLHSQYGNGQTAFH</sequence>
<accession>A0A4Y9T935</accession>
<dbReference type="InterPro" id="IPR011990">
    <property type="entry name" value="TPR-like_helical_dom_sf"/>
</dbReference>
<dbReference type="Pfam" id="PF13432">
    <property type="entry name" value="TPR_16"/>
    <property type="match status" value="1"/>
</dbReference>
<dbReference type="Proteomes" id="UP000297258">
    <property type="component" value="Unassembled WGS sequence"/>
</dbReference>
<dbReference type="SUPFAM" id="SSF48452">
    <property type="entry name" value="TPR-like"/>
    <property type="match status" value="1"/>
</dbReference>
<feature type="repeat" description="TPR" evidence="1">
    <location>
        <begin position="230"/>
        <end position="263"/>
    </location>
</feature>
<dbReference type="InterPro" id="IPR037919">
    <property type="entry name" value="OGT"/>
</dbReference>
<name>A0A4Y9T935_9BURK</name>
<dbReference type="RefSeq" id="WP_135187937.1">
    <property type="nucleotide sequence ID" value="NZ_SPUM01000007.1"/>
</dbReference>
<evidence type="ECO:0000313" key="2">
    <source>
        <dbReference type="EMBL" id="TFW35820.1"/>
    </source>
</evidence>
<dbReference type="PANTHER" id="PTHR44366:SF1">
    <property type="entry name" value="UDP-N-ACETYLGLUCOSAMINE--PEPTIDE N-ACETYLGLUCOSAMINYLTRANSFERASE 110 KDA SUBUNIT"/>
    <property type="match status" value="1"/>
</dbReference>
<keyword evidence="3" id="KW-1185">Reference proteome</keyword>
<dbReference type="EMBL" id="SPUM01000007">
    <property type="protein sequence ID" value="TFW35820.1"/>
    <property type="molecule type" value="Genomic_DNA"/>
</dbReference>
<evidence type="ECO:0000313" key="3">
    <source>
        <dbReference type="Proteomes" id="UP000297258"/>
    </source>
</evidence>
<gene>
    <name evidence="2" type="ORF">E4O92_01320</name>
</gene>
<keyword evidence="1" id="KW-0802">TPR repeat</keyword>
<proteinExistence type="predicted"/>
<dbReference type="GO" id="GO:0006493">
    <property type="term" value="P:protein O-linked glycosylation"/>
    <property type="evidence" value="ECO:0007669"/>
    <property type="project" value="InterPro"/>
</dbReference>
<dbReference type="InterPro" id="IPR019734">
    <property type="entry name" value="TPR_rpt"/>
</dbReference>
<dbReference type="AlphaFoldDB" id="A0A4Y9T935"/>
<comment type="caution">
    <text evidence="2">The sequence shown here is derived from an EMBL/GenBank/DDBJ whole genome shotgun (WGS) entry which is preliminary data.</text>
</comment>